<name>A0A941D4B4_9CAUL</name>
<dbReference type="AlphaFoldDB" id="A0A941D4B4"/>
<accession>A0A941D4B4</accession>
<gene>
    <name evidence="2" type="ORF">JKL49_19780</name>
</gene>
<organism evidence="2 3">
    <name type="scientific">Phenylobacterium glaciei</name>
    <dbReference type="NCBI Taxonomy" id="2803784"/>
    <lineage>
        <taxon>Bacteria</taxon>
        <taxon>Pseudomonadati</taxon>
        <taxon>Pseudomonadota</taxon>
        <taxon>Alphaproteobacteria</taxon>
        <taxon>Caulobacterales</taxon>
        <taxon>Caulobacteraceae</taxon>
        <taxon>Phenylobacterium</taxon>
    </lineage>
</organism>
<comment type="caution">
    <text evidence="2">The sequence shown here is derived from an EMBL/GenBank/DDBJ whole genome shotgun (WGS) entry which is preliminary data.</text>
</comment>
<keyword evidence="3" id="KW-1185">Reference proteome</keyword>
<protein>
    <submittedName>
        <fullName evidence="2">Uncharacterized protein</fullName>
    </submittedName>
</protein>
<feature type="signal peptide" evidence="1">
    <location>
        <begin position="1"/>
        <end position="20"/>
    </location>
</feature>
<dbReference type="Proteomes" id="UP000622580">
    <property type="component" value="Unassembled WGS sequence"/>
</dbReference>
<dbReference type="EMBL" id="JAGSGD010000002">
    <property type="protein sequence ID" value="MBR7621642.1"/>
    <property type="molecule type" value="Genomic_DNA"/>
</dbReference>
<keyword evidence="1" id="KW-0732">Signal</keyword>
<evidence type="ECO:0000313" key="3">
    <source>
        <dbReference type="Proteomes" id="UP000622580"/>
    </source>
</evidence>
<dbReference type="RefSeq" id="WP_215343154.1">
    <property type="nucleotide sequence ID" value="NZ_JAGSGD010000002.1"/>
</dbReference>
<feature type="chain" id="PRO_5037440677" evidence="1">
    <location>
        <begin position="21"/>
        <end position="126"/>
    </location>
</feature>
<reference evidence="2" key="1">
    <citation type="submission" date="2021-04" db="EMBL/GenBank/DDBJ databases">
        <title>Draft genome assembly of strain Phenylobacterium sp. 20VBR1 using MiniION and Illumina platforms.</title>
        <authorList>
            <person name="Thomas F.A."/>
            <person name="Krishnan K.P."/>
            <person name="Sinha R.K."/>
        </authorList>
    </citation>
    <scope>NUCLEOTIDE SEQUENCE</scope>
    <source>
        <strain evidence="2">20VBR1</strain>
    </source>
</reference>
<evidence type="ECO:0000313" key="2">
    <source>
        <dbReference type="EMBL" id="MBR7621642.1"/>
    </source>
</evidence>
<sequence>MRRVLALLVLSLALVSPASAQKAPIKVITPPPPAAPALRGLQSADSPGVPAGSVAAAAAATLAQSSIPLRSLSDIPIAGDAGQCRLSCAQSYYFCLAGDGSDDCAPTWGQCRAACDAPGVAGAGGG</sequence>
<proteinExistence type="predicted"/>
<evidence type="ECO:0000256" key="1">
    <source>
        <dbReference type="SAM" id="SignalP"/>
    </source>
</evidence>